<evidence type="ECO:0000313" key="2">
    <source>
        <dbReference type="EMBL" id="RNA14998.1"/>
    </source>
</evidence>
<evidence type="ECO:0000256" key="1">
    <source>
        <dbReference type="SAM" id="MobiDB-lite"/>
    </source>
</evidence>
<keyword evidence="3" id="KW-1185">Reference proteome</keyword>
<protein>
    <submittedName>
        <fullName evidence="2">Uncharacterized protein</fullName>
    </submittedName>
</protein>
<dbReference type="Proteomes" id="UP000276133">
    <property type="component" value="Unassembled WGS sequence"/>
</dbReference>
<sequence>MQVENEKSAENDFQEINLIDFINKTFLSNVKILTKKFSIPESAFASKSNPKFSIWFLHELLVPVQSCASNSTDDDGLVSLRFFDCETSASIFSKKKFPPVKANLDLDPENEFLSIDSINQIQSTEILKIPPKSNFIYTLNAFDQLGQLTCPLVVFPSSDPFDASDKNPAIKNTICQSQSKNGDLTSIDFFINWLDLFIEQNDRSMPKFLFANKYLMVKLRTLLDQDSFPVLKQKLVQNQIYFLFFPFEAKLNEFLINNFNEIFTKNLVEYSQRDNPNSDLAFLFVLKQSCRQFCQQYRAQVFDLLIEENKLEFSGCAGLEEEAENSGTRLLNVAQDQEMQDVENYKLSDSEVESFCHWIDEMSKIGSVCIKHTFLRDLHVRNKADVQNKKEYLCPEKRWNDFISKNRAKFKYQSSIGLMTESEYLLRTMNLDEWRQKYSNLVLNELKIEKGDKLWNFEIITFPFILSTNNLRQPERDADRPKNSKPRISVLFAYNAAGDYLQPYFVFPQNLAEDNAENSSHECFSINGYVTPKIFSNWLLNVFLPYIGQTNGQVLLLYCAKLSIMDRILWTTLSEESIKNKLRLFTICTDALKPFNSLFTRVSRNRPVDLFLDSWRKITSKLKLSHQFKCKSRQQFFNLFMDTFQNCIEEIGNEDVNQSLNLSSVSAFREKMISTFEQCKLWPVDLCKIEPKPVVEEKLEPSPKRKRVKSTERMKNSINGNKENSLKISQLNQFDPKGRTTKKKVQEPSENSTEIICDLISLLVEKKCDQNEQSGDQELENLEQKLDLVSVNCETKLDAVRKIFNEIKFKVEDGSRNELVARLGDYVSKLYNSK</sequence>
<feature type="region of interest" description="Disordered" evidence="1">
    <location>
        <begin position="698"/>
        <end position="722"/>
    </location>
</feature>
<evidence type="ECO:0000313" key="3">
    <source>
        <dbReference type="Proteomes" id="UP000276133"/>
    </source>
</evidence>
<comment type="caution">
    <text evidence="2">The sequence shown here is derived from an EMBL/GenBank/DDBJ whole genome shotgun (WGS) entry which is preliminary data.</text>
</comment>
<dbReference type="OrthoDB" id="5954031at2759"/>
<proteinExistence type="predicted"/>
<dbReference type="AlphaFoldDB" id="A0A3M7QVJ5"/>
<reference evidence="2 3" key="1">
    <citation type="journal article" date="2018" name="Sci. Rep.">
        <title>Genomic signatures of local adaptation to the degree of environmental predictability in rotifers.</title>
        <authorList>
            <person name="Franch-Gras L."/>
            <person name="Hahn C."/>
            <person name="Garcia-Roger E.M."/>
            <person name="Carmona M.J."/>
            <person name="Serra M."/>
            <person name="Gomez A."/>
        </authorList>
    </citation>
    <scope>NUCLEOTIDE SEQUENCE [LARGE SCALE GENOMIC DNA]</scope>
    <source>
        <strain evidence="2">HYR1</strain>
    </source>
</reference>
<feature type="compositionally biased region" description="Basic and acidic residues" evidence="1">
    <location>
        <begin position="698"/>
        <end position="715"/>
    </location>
</feature>
<gene>
    <name evidence="2" type="ORF">BpHYR1_007411</name>
</gene>
<organism evidence="2 3">
    <name type="scientific">Brachionus plicatilis</name>
    <name type="common">Marine rotifer</name>
    <name type="synonym">Brachionus muelleri</name>
    <dbReference type="NCBI Taxonomy" id="10195"/>
    <lineage>
        <taxon>Eukaryota</taxon>
        <taxon>Metazoa</taxon>
        <taxon>Spiralia</taxon>
        <taxon>Gnathifera</taxon>
        <taxon>Rotifera</taxon>
        <taxon>Eurotatoria</taxon>
        <taxon>Monogononta</taxon>
        <taxon>Pseudotrocha</taxon>
        <taxon>Ploima</taxon>
        <taxon>Brachionidae</taxon>
        <taxon>Brachionus</taxon>
    </lineage>
</organism>
<name>A0A3M7QVJ5_BRAPC</name>
<accession>A0A3M7QVJ5</accession>
<dbReference type="EMBL" id="REGN01005063">
    <property type="protein sequence ID" value="RNA14998.1"/>
    <property type="molecule type" value="Genomic_DNA"/>
</dbReference>